<proteinExistence type="predicted"/>
<dbReference type="RefSeq" id="WP_269264685.1">
    <property type="nucleotide sequence ID" value="NZ_CP098248.1"/>
</dbReference>
<sequence>MDTSESMSARLPVISTKVHAPEWMNENLMFYRLDYINDQQVRFYTESSWNTSPARLFKNRLDSCLVAAGNTVTGVRTSLPALTLRIYLEDFSQHFSSPSDNVTRIVLRASLFKGRDLVAQKRFQKDVRSLTADAQGGAKALAQNSDELIVEIMQWLTEMNL</sequence>
<keyword evidence="3" id="KW-1185">Reference proteome</keyword>
<evidence type="ECO:0000313" key="2">
    <source>
        <dbReference type="EMBL" id="WAV97216.1"/>
    </source>
</evidence>
<name>A0A9E9LIS1_9BURK</name>
<dbReference type="EMBL" id="CP098248">
    <property type="protein sequence ID" value="WAV97216.1"/>
    <property type="molecule type" value="Genomic_DNA"/>
</dbReference>
<evidence type="ECO:0000313" key="1">
    <source>
        <dbReference type="EMBL" id="WAV91440.1"/>
    </source>
</evidence>
<accession>A0A9E9LIS1</accession>
<dbReference type="Proteomes" id="UP001164794">
    <property type="component" value="Chromosome"/>
</dbReference>
<dbReference type="EMBL" id="CP098251">
    <property type="protein sequence ID" value="WAV91440.1"/>
    <property type="molecule type" value="Genomic_DNA"/>
</dbReference>
<reference evidence="2" key="1">
    <citation type="journal article" date="2022" name="Front. Microbiol.">
        <title>New perspectives on an old grouping: The genomic and phenotypic variability of Oxalobacter formigenes and the implications for calcium oxalate stone prevention.</title>
        <authorList>
            <person name="Chmiel J.A."/>
            <person name="Carr C."/>
            <person name="Stuivenberg G.A."/>
            <person name="Venema R."/>
            <person name="Chanyi R.M."/>
            <person name="Al K.F."/>
            <person name="Giguere D."/>
            <person name="Say H."/>
            <person name="Akouris P.P."/>
            <person name="Dominguez Romero S.A."/>
            <person name="Kwong A."/>
            <person name="Tai V."/>
            <person name="Koval S.F."/>
            <person name="Razvi H."/>
            <person name="Bjazevic J."/>
            <person name="Burton J.P."/>
        </authorList>
    </citation>
    <scope>NUCLEOTIDE SEQUENCE</scope>
    <source>
        <strain evidence="2">HOxNP-1</strain>
    </source>
</reference>
<dbReference type="AlphaFoldDB" id="A0A9E9LIS1"/>
<protein>
    <submittedName>
        <fullName evidence="1">ABC-type transport auxiliary lipoprotein family protein</fullName>
    </submittedName>
</protein>
<dbReference type="Gene3D" id="3.40.50.10610">
    <property type="entry name" value="ABC-type transport auxiliary lipoprotein component"/>
    <property type="match status" value="1"/>
</dbReference>
<reference evidence="1" key="2">
    <citation type="journal article" date="2022" name="Front. Microbiol.">
        <title>New perspectives on an old grouping: The genomic and phenotypic variability of Oxalobacter formigenes and the implications for calcium oxalate stone prevention.</title>
        <authorList>
            <person name="Chmiel J.A."/>
            <person name="Carr C."/>
            <person name="Stuivenberg G.A."/>
            <person name="Venema R."/>
            <person name="Chanyi R.M."/>
            <person name="Al K.F."/>
            <person name="Giguere D."/>
            <person name="Say H."/>
            <person name="Akouris P.P."/>
            <person name="Dominguez Romero S.A."/>
            <person name="Kwong A."/>
            <person name="Tai V."/>
            <person name="Koval S.F."/>
            <person name="Razvi H."/>
            <person name="Bjazevic J."/>
            <person name="Burton J.P."/>
        </authorList>
    </citation>
    <scope>NUCLEOTIDE SEQUENCE</scope>
    <source>
        <strain evidence="1">OxK</strain>
    </source>
</reference>
<dbReference type="SUPFAM" id="SSF159594">
    <property type="entry name" value="XCC0632-like"/>
    <property type="match status" value="1"/>
</dbReference>
<evidence type="ECO:0000313" key="3">
    <source>
        <dbReference type="Proteomes" id="UP001164794"/>
    </source>
</evidence>
<organism evidence="1">
    <name type="scientific">Oxalobacter aliiformigenes</name>
    <dbReference type="NCBI Taxonomy" id="2946593"/>
    <lineage>
        <taxon>Bacteria</taxon>
        <taxon>Pseudomonadati</taxon>
        <taxon>Pseudomonadota</taxon>
        <taxon>Betaproteobacteria</taxon>
        <taxon>Burkholderiales</taxon>
        <taxon>Oxalobacteraceae</taxon>
        <taxon>Oxalobacter</taxon>
    </lineage>
</organism>
<gene>
    <name evidence="2" type="ORF">NB645_00160</name>
    <name evidence="1" type="ORF">NB646_01345</name>
</gene>
<keyword evidence="1" id="KW-0449">Lipoprotein</keyword>
<dbReference type="Proteomes" id="UP001164819">
    <property type="component" value="Chromosome"/>
</dbReference>